<dbReference type="PROSITE" id="PS50943">
    <property type="entry name" value="HTH_CROC1"/>
    <property type="match status" value="1"/>
</dbReference>
<gene>
    <name evidence="4" type="ORF">K8U77_04545</name>
</gene>
<dbReference type="SUPFAM" id="SSF47413">
    <property type="entry name" value="lambda repressor-like DNA-binding domains"/>
    <property type="match status" value="1"/>
</dbReference>
<reference evidence="4" key="2">
    <citation type="submission" date="2021-09" db="EMBL/GenBank/DDBJ databases">
        <authorList>
            <person name="Gilroy R."/>
        </authorList>
    </citation>
    <scope>NUCLEOTIDE SEQUENCE</scope>
    <source>
        <strain evidence="4">ChiGjej6B6-11269</strain>
    </source>
</reference>
<dbReference type="Pfam" id="PF01381">
    <property type="entry name" value="HTH_3"/>
    <property type="match status" value="1"/>
</dbReference>
<name>A0A9D3A195_9ACTN</name>
<dbReference type="PANTHER" id="PTHR46558:SF4">
    <property type="entry name" value="DNA-BIDING PHAGE PROTEIN"/>
    <property type="match status" value="1"/>
</dbReference>
<evidence type="ECO:0000256" key="2">
    <source>
        <dbReference type="SAM" id="Phobius"/>
    </source>
</evidence>
<feature type="domain" description="HTH cro/C1-type" evidence="3">
    <location>
        <begin position="7"/>
        <end position="61"/>
    </location>
</feature>
<keyword evidence="2" id="KW-0812">Transmembrane</keyword>
<evidence type="ECO:0000313" key="5">
    <source>
        <dbReference type="Proteomes" id="UP000786989"/>
    </source>
</evidence>
<feature type="transmembrane region" description="Helical" evidence="2">
    <location>
        <begin position="180"/>
        <end position="202"/>
    </location>
</feature>
<feature type="transmembrane region" description="Helical" evidence="2">
    <location>
        <begin position="208"/>
        <end position="226"/>
    </location>
</feature>
<dbReference type="PANTHER" id="PTHR46558">
    <property type="entry name" value="TRACRIPTIONAL REGULATORY PROTEIN-RELATED-RELATED"/>
    <property type="match status" value="1"/>
</dbReference>
<dbReference type="SMART" id="SM00530">
    <property type="entry name" value="HTH_XRE"/>
    <property type="match status" value="1"/>
</dbReference>
<evidence type="ECO:0000256" key="1">
    <source>
        <dbReference type="ARBA" id="ARBA00023125"/>
    </source>
</evidence>
<keyword evidence="1" id="KW-0238">DNA-binding</keyword>
<accession>A0A9D3A195</accession>
<dbReference type="AlphaFoldDB" id="A0A9D3A195"/>
<evidence type="ECO:0000313" key="4">
    <source>
        <dbReference type="EMBL" id="HJF65371.1"/>
    </source>
</evidence>
<dbReference type="GO" id="GO:0003677">
    <property type="term" value="F:DNA binding"/>
    <property type="evidence" value="ECO:0007669"/>
    <property type="project" value="UniProtKB-KW"/>
</dbReference>
<feature type="transmembrane region" description="Helical" evidence="2">
    <location>
        <begin position="276"/>
        <end position="297"/>
    </location>
</feature>
<dbReference type="CDD" id="cd00093">
    <property type="entry name" value="HTH_XRE"/>
    <property type="match status" value="1"/>
</dbReference>
<reference evidence="4" key="1">
    <citation type="journal article" date="2021" name="PeerJ">
        <title>Extensive microbial diversity within the chicken gut microbiome revealed by metagenomics and culture.</title>
        <authorList>
            <person name="Gilroy R."/>
            <person name="Ravi A."/>
            <person name="Getino M."/>
            <person name="Pursley I."/>
            <person name="Horton D.L."/>
            <person name="Alikhan N.F."/>
            <person name="Baker D."/>
            <person name="Gharbi K."/>
            <person name="Hall N."/>
            <person name="Watson M."/>
            <person name="Adriaenssens E.M."/>
            <person name="Foster-Nyarko E."/>
            <person name="Jarju S."/>
            <person name="Secka A."/>
            <person name="Antonio M."/>
            <person name="Oren A."/>
            <person name="Chaudhuri R.R."/>
            <person name="La Ragione R."/>
            <person name="Hildebrand F."/>
            <person name="Pallen M.J."/>
        </authorList>
    </citation>
    <scope>NUCLEOTIDE SEQUENCE</scope>
    <source>
        <strain evidence="4">ChiGjej6B6-11269</strain>
    </source>
</reference>
<comment type="caution">
    <text evidence="4">The sequence shown here is derived from an EMBL/GenBank/DDBJ whole genome shotgun (WGS) entry which is preliminary data.</text>
</comment>
<keyword evidence="2" id="KW-1133">Transmembrane helix</keyword>
<feature type="transmembrane region" description="Helical" evidence="2">
    <location>
        <begin position="317"/>
        <end position="339"/>
    </location>
</feature>
<proteinExistence type="predicted"/>
<protein>
    <submittedName>
        <fullName evidence="4">Helix-turn-helix domain-containing protein</fullName>
    </submittedName>
</protein>
<feature type="transmembrane region" description="Helical" evidence="2">
    <location>
        <begin position="133"/>
        <end position="159"/>
    </location>
</feature>
<dbReference type="EMBL" id="DYWI01000078">
    <property type="protein sequence ID" value="HJF65371.1"/>
    <property type="molecule type" value="Genomic_DNA"/>
</dbReference>
<dbReference type="InterPro" id="IPR010982">
    <property type="entry name" value="Lambda_DNA-bd_dom_sf"/>
</dbReference>
<keyword evidence="2" id="KW-0472">Membrane</keyword>
<dbReference type="Gene3D" id="1.10.260.40">
    <property type="entry name" value="lambda repressor-like DNA-binding domains"/>
    <property type="match status" value="1"/>
</dbReference>
<sequence>MSFRDNLQALRAERNMTQEQLAMLLGVSRQSVTKWEAERSYPEMDKLLKLCDIFGCSLDDLVKGDLTGRAPADGVVAVPSGPPTDVCGYDDHRRMMAWKVPTGIAAILVGIAIALLFEGAIDIGSHNGRDALVVIIVLAGVLAGLAFLVPAGMAHSAFVKAHPYIEDFYTEEDRARARKSFSGGLIAGVAFIFAGIGCLLMLEEQAESWGLFFLLFFIALGVWNIVHYGMLLGGTNVAQYNEDVADELELSDIVNAQVKTEVKEALIARKRHGKKLGAVCGSIMIVATIVGLVLLFAPVLALPDPSSFEPEGTTAMWFWVAWPIGGLVCGIVALLWDAFGKGE</sequence>
<evidence type="ECO:0000259" key="3">
    <source>
        <dbReference type="PROSITE" id="PS50943"/>
    </source>
</evidence>
<organism evidence="4 5">
    <name type="scientific">Slackia equolifaciens</name>
    <dbReference type="NCBI Taxonomy" id="498718"/>
    <lineage>
        <taxon>Bacteria</taxon>
        <taxon>Bacillati</taxon>
        <taxon>Actinomycetota</taxon>
        <taxon>Coriobacteriia</taxon>
        <taxon>Eggerthellales</taxon>
        <taxon>Eggerthellaceae</taxon>
        <taxon>Slackia</taxon>
    </lineage>
</organism>
<feature type="transmembrane region" description="Helical" evidence="2">
    <location>
        <begin position="102"/>
        <end position="121"/>
    </location>
</feature>
<dbReference type="Proteomes" id="UP000786989">
    <property type="component" value="Unassembled WGS sequence"/>
</dbReference>
<dbReference type="InterPro" id="IPR001387">
    <property type="entry name" value="Cro/C1-type_HTH"/>
</dbReference>